<keyword evidence="5" id="KW-0106">Calcium</keyword>
<accession>A0A0A9WUS3</accession>
<organism evidence="9">
    <name type="scientific">Lygus hesperus</name>
    <name type="common">Western plant bug</name>
    <dbReference type="NCBI Taxonomy" id="30085"/>
    <lineage>
        <taxon>Eukaryota</taxon>
        <taxon>Metazoa</taxon>
        <taxon>Ecdysozoa</taxon>
        <taxon>Arthropoda</taxon>
        <taxon>Hexapoda</taxon>
        <taxon>Insecta</taxon>
        <taxon>Pterygota</taxon>
        <taxon>Neoptera</taxon>
        <taxon>Paraneoptera</taxon>
        <taxon>Hemiptera</taxon>
        <taxon>Heteroptera</taxon>
        <taxon>Panheteroptera</taxon>
        <taxon>Cimicomorpha</taxon>
        <taxon>Miridae</taxon>
        <taxon>Mirini</taxon>
        <taxon>Lygus</taxon>
    </lineage>
</organism>
<dbReference type="Pfam" id="PF00884">
    <property type="entry name" value="Sulfatase"/>
    <property type="match status" value="1"/>
</dbReference>
<dbReference type="PROSITE" id="PS00523">
    <property type="entry name" value="SULFATASE_1"/>
    <property type="match status" value="1"/>
</dbReference>
<evidence type="ECO:0000256" key="5">
    <source>
        <dbReference type="ARBA" id="ARBA00022837"/>
    </source>
</evidence>
<dbReference type="Gene3D" id="3.40.720.10">
    <property type="entry name" value="Alkaline Phosphatase, subunit A"/>
    <property type="match status" value="1"/>
</dbReference>
<reference evidence="9" key="1">
    <citation type="journal article" date="2014" name="PLoS ONE">
        <title>Transcriptome-Based Identification of ABC Transporters in the Western Tarnished Plant Bug Lygus hesperus.</title>
        <authorList>
            <person name="Hull J.J."/>
            <person name="Chaney K."/>
            <person name="Geib S.M."/>
            <person name="Fabrick J.A."/>
            <person name="Brent C.S."/>
            <person name="Walsh D."/>
            <person name="Lavine L.C."/>
        </authorList>
    </citation>
    <scope>NUCLEOTIDE SEQUENCE</scope>
</reference>
<evidence type="ECO:0000313" key="11">
    <source>
        <dbReference type="EMBL" id="JAQ02408.1"/>
    </source>
</evidence>
<gene>
    <name evidence="9" type="primary">Arsb_6</name>
    <name evidence="11" type="synonym">Arsb_2</name>
    <name evidence="9" type="ORF">CM83_41365</name>
    <name evidence="11" type="ORF">g.54117</name>
</gene>
<evidence type="ECO:0000256" key="7">
    <source>
        <dbReference type="SAM" id="SignalP"/>
    </source>
</evidence>
<evidence type="ECO:0000256" key="4">
    <source>
        <dbReference type="ARBA" id="ARBA00022801"/>
    </source>
</evidence>
<dbReference type="GO" id="GO:0008484">
    <property type="term" value="F:sulfuric ester hydrolase activity"/>
    <property type="evidence" value="ECO:0007669"/>
    <property type="project" value="InterPro"/>
</dbReference>
<dbReference type="PANTHER" id="PTHR10342:SF274">
    <property type="entry name" value="ARYLSULFATASE B"/>
    <property type="match status" value="1"/>
</dbReference>
<dbReference type="EMBL" id="GDHC01016221">
    <property type="protein sequence ID" value="JAQ02408.1"/>
    <property type="molecule type" value="Transcribed_RNA"/>
</dbReference>
<dbReference type="Gene3D" id="3.30.1120.10">
    <property type="match status" value="1"/>
</dbReference>
<keyword evidence="3" id="KW-0479">Metal-binding</keyword>
<dbReference type="InterPro" id="IPR024607">
    <property type="entry name" value="Sulfatase_CS"/>
</dbReference>
<proteinExistence type="inferred from homology"/>
<evidence type="ECO:0000256" key="3">
    <source>
        <dbReference type="ARBA" id="ARBA00022723"/>
    </source>
</evidence>
<sequence length="559" mass="62229">MGSKFGSMLLLLCSSSVSLSQKPPNIVILLADDMGWNDIGIHGSEIPTPNMDALAYNGIVFRRHYAQPSCTPSRSALLTGKYPMRYGLQGRPFSSNKKEHLPLGIALMPQILKRRNYRTHLVGKWHLGYTTWPHMPTRRGFDSFTGYLNGYSSYYNGIHYEPPSVGLDFWSNETENWPLACGKYLPELIGQRAELIIKDHNKNHKEEPLFLLVASNAPHAGGDRPFQAEYPPSRSNATDFIIDPERKNLADIMRYLDDTLGNLTTTLKSEGMLNDTVIIFLGDNGGPSIDPKYGYGNAASNFPFRGTKMSTFDGGVRVPAILWKSGLDASPRVYDNLFHMVDWLPTLNSATGGDVLDGLDGVDQWAALSGMSADTPRKELLVEIYDEESSWGYLKDNFKYVKSFGNSSGFHFTNDYWSPHPDPAKYRSEEIQNSPVAKALGANIDAQTLSDLRSNLMVTPSCSEGEQSKATFHDCSVDGCLFDISKDPSECNDVSETYPDVKKELIDRINSYLAEMVIPDKPLPNTPNSRNFFAPSSGETARSIKFLVGFLSMLIYLSR</sequence>
<reference evidence="9" key="2">
    <citation type="submission" date="2014-07" db="EMBL/GenBank/DDBJ databases">
        <authorList>
            <person name="Hull J."/>
        </authorList>
    </citation>
    <scope>NUCLEOTIDE SEQUENCE</scope>
</reference>
<dbReference type="AlphaFoldDB" id="A0A0A9WUS3"/>
<keyword evidence="6" id="KW-0325">Glycoprotein</keyword>
<evidence type="ECO:0000313" key="9">
    <source>
        <dbReference type="EMBL" id="JAG12217.1"/>
    </source>
</evidence>
<keyword evidence="7" id="KW-0732">Signal</keyword>
<evidence type="ECO:0000256" key="2">
    <source>
        <dbReference type="ARBA" id="ARBA00008779"/>
    </source>
</evidence>
<keyword evidence="4" id="KW-0378">Hydrolase</keyword>
<dbReference type="CDD" id="cd16029">
    <property type="entry name" value="4-S"/>
    <property type="match status" value="1"/>
</dbReference>
<protein>
    <submittedName>
        <fullName evidence="9">Arylsulfatase B</fullName>
    </submittedName>
</protein>
<feature type="signal peptide" evidence="7">
    <location>
        <begin position="1"/>
        <end position="20"/>
    </location>
</feature>
<dbReference type="EMBL" id="GBRD01001746">
    <property type="protein sequence ID" value="JAG64075.1"/>
    <property type="molecule type" value="Transcribed_RNA"/>
</dbReference>
<feature type="chain" id="PRO_5015033731" evidence="7">
    <location>
        <begin position="21"/>
        <end position="559"/>
    </location>
</feature>
<evidence type="ECO:0000256" key="6">
    <source>
        <dbReference type="ARBA" id="ARBA00023180"/>
    </source>
</evidence>
<dbReference type="PANTHER" id="PTHR10342">
    <property type="entry name" value="ARYLSULFATASE"/>
    <property type="match status" value="1"/>
</dbReference>
<feature type="domain" description="Sulfatase N-terminal" evidence="8">
    <location>
        <begin position="24"/>
        <end position="352"/>
    </location>
</feature>
<name>A0A0A9WUS3_LYGHE</name>
<dbReference type="InterPro" id="IPR000917">
    <property type="entry name" value="Sulfatase_N"/>
</dbReference>
<dbReference type="GO" id="GO:0046872">
    <property type="term" value="F:metal ion binding"/>
    <property type="evidence" value="ECO:0007669"/>
    <property type="project" value="UniProtKB-KW"/>
</dbReference>
<comment type="cofactor">
    <cofactor evidence="1">
        <name>Ca(2+)</name>
        <dbReference type="ChEBI" id="CHEBI:29108"/>
    </cofactor>
</comment>
<reference evidence="11" key="4">
    <citation type="journal article" date="2016" name="Gigascience">
        <title>De novo construction of an expanded transcriptome assembly for the western tarnished plant bug, Lygus hesperus.</title>
        <authorList>
            <person name="Tassone E.E."/>
            <person name="Geib S.M."/>
            <person name="Hall B."/>
            <person name="Fabrick J.A."/>
            <person name="Brent C.S."/>
            <person name="Hull J.J."/>
        </authorList>
    </citation>
    <scope>NUCLEOTIDE SEQUENCE</scope>
</reference>
<evidence type="ECO:0000313" key="10">
    <source>
        <dbReference type="EMBL" id="JAG64075.1"/>
    </source>
</evidence>
<dbReference type="InterPro" id="IPR017850">
    <property type="entry name" value="Alkaline_phosphatase_core_sf"/>
</dbReference>
<dbReference type="EMBL" id="GBHO01031387">
    <property type="protein sequence ID" value="JAG12217.1"/>
    <property type="molecule type" value="Transcribed_RNA"/>
</dbReference>
<reference evidence="10" key="3">
    <citation type="submission" date="2014-09" db="EMBL/GenBank/DDBJ databases">
        <authorList>
            <person name="Magalhaes I.L.F."/>
            <person name="Oliveira U."/>
            <person name="Santos F.R."/>
            <person name="Vidigal T.H.D.A."/>
            <person name="Brescovit A.D."/>
            <person name="Santos A.J."/>
        </authorList>
    </citation>
    <scope>NUCLEOTIDE SEQUENCE</scope>
</reference>
<evidence type="ECO:0000259" key="8">
    <source>
        <dbReference type="Pfam" id="PF00884"/>
    </source>
</evidence>
<dbReference type="SUPFAM" id="SSF53649">
    <property type="entry name" value="Alkaline phosphatase-like"/>
    <property type="match status" value="1"/>
</dbReference>
<evidence type="ECO:0000256" key="1">
    <source>
        <dbReference type="ARBA" id="ARBA00001913"/>
    </source>
</evidence>
<comment type="similarity">
    <text evidence="2">Belongs to the sulfatase family.</text>
</comment>
<dbReference type="InterPro" id="IPR047115">
    <property type="entry name" value="ARSB"/>
</dbReference>